<dbReference type="AlphaFoldDB" id="A0A7F5R8L4"/>
<evidence type="ECO:0000256" key="2">
    <source>
        <dbReference type="ARBA" id="ARBA00023015"/>
    </source>
</evidence>
<feature type="compositionally biased region" description="Polar residues" evidence="7">
    <location>
        <begin position="1"/>
        <end position="17"/>
    </location>
</feature>
<sequence>MSKVPSISNGEKPQNQLPHDEARSYRYSGPEKPPFTYTELIEYALTEKGELTVSGIYQWISDHFPFYKQSDDRWKNSIRHNLSINPHFRKGCKSLHGAGHLWTIANHDIKNSWNMKKQKFQQICKSFCENKEKLMEKELEAATASILSEINAGDFTILEDDNNTDMNGKRQRIEVEYVNLIDVSDGLGDFLCPPVSKEQVAEECGLTGDYLITDLNPNTLGLNIAESELINSANLYDDLNFQCYELQGDQ</sequence>
<reference evidence="10" key="1">
    <citation type="submission" date="2025-08" db="UniProtKB">
        <authorList>
            <consortium name="RefSeq"/>
        </authorList>
    </citation>
    <scope>IDENTIFICATION</scope>
    <source>
        <tissue evidence="10">Entire body</tissue>
    </source>
</reference>
<evidence type="ECO:0000313" key="10">
    <source>
        <dbReference type="RefSeq" id="XP_025832312.1"/>
    </source>
</evidence>
<comment type="subcellular location">
    <subcellularLocation>
        <location evidence="1 6">Nucleus</location>
    </subcellularLocation>
</comment>
<organism evidence="9 10">
    <name type="scientific">Agrilus planipennis</name>
    <name type="common">Emerald ash borer</name>
    <name type="synonym">Agrilus marcopoli</name>
    <dbReference type="NCBI Taxonomy" id="224129"/>
    <lineage>
        <taxon>Eukaryota</taxon>
        <taxon>Metazoa</taxon>
        <taxon>Ecdysozoa</taxon>
        <taxon>Arthropoda</taxon>
        <taxon>Hexapoda</taxon>
        <taxon>Insecta</taxon>
        <taxon>Pterygota</taxon>
        <taxon>Neoptera</taxon>
        <taxon>Endopterygota</taxon>
        <taxon>Coleoptera</taxon>
        <taxon>Polyphaga</taxon>
        <taxon>Elateriformia</taxon>
        <taxon>Buprestoidea</taxon>
        <taxon>Buprestidae</taxon>
        <taxon>Agrilinae</taxon>
        <taxon>Agrilus</taxon>
    </lineage>
</organism>
<evidence type="ECO:0000256" key="5">
    <source>
        <dbReference type="ARBA" id="ARBA00023242"/>
    </source>
</evidence>
<keyword evidence="3 6" id="KW-0238">DNA-binding</keyword>
<dbReference type="PROSITE" id="PS50039">
    <property type="entry name" value="FORK_HEAD_3"/>
    <property type="match status" value="1"/>
</dbReference>
<feature type="DNA-binding region" description="Fork-head" evidence="6">
    <location>
        <begin position="32"/>
        <end position="119"/>
    </location>
</feature>
<dbReference type="OrthoDB" id="5954824at2759"/>
<keyword evidence="4" id="KW-0804">Transcription</keyword>
<evidence type="ECO:0000256" key="3">
    <source>
        <dbReference type="ARBA" id="ARBA00023125"/>
    </source>
</evidence>
<dbReference type="GO" id="GO:0005634">
    <property type="term" value="C:nucleus"/>
    <property type="evidence" value="ECO:0007669"/>
    <property type="project" value="UniProtKB-SubCell"/>
</dbReference>
<keyword evidence="2" id="KW-0805">Transcription regulation</keyword>
<dbReference type="PANTHER" id="PTHR13962:SF17">
    <property type="entry name" value="FORKHEAD BOX PROTEIN N4"/>
    <property type="match status" value="1"/>
</dbReference>
<dbReference type="Pfam" id="PF00250">
    <property type="entry name" value="Forkhead"/>
    <property type="match status" value="1"/>
</dbReference>
<dbReference type="GeneID" id="108741105"/>
<feature type="domain" description="Fork-head" evidence="8">
    <location>
        <begin position="32"/>
        <end position="119"/>
    </location>
</feature>
<dbReference type="GO" id="GO:0000987">
    <property type="term" value="F:cis-regulatory region sequence-specific DNA binding"/>
    <property type="evidence" value="ECO:0007669"/>
    <property type="project" value="TreeGrafter"/>
</dbReference>
<dbReference type="SMART" id="SM00339">
    <property type="entry name" value="FH"/>
    <property type="match status" value="1"/>
</dbReference>
<evidence type="ECO:0000259" key="8">
    <source>
        <dbReference type="PROSITE" id="PS50039"/>
    </source>
</evidence>
<evidence type="ECO:0000256" key="7">
    <source>
        <dbReference type="SAM" id="MobiDB-lite"/>
    </source>
</evidence>
<feature type="region of interest" description="Disordered" evidence="7">
    <location>
        <begin position="1"/>
        <end position="30"/>
    </location>
</feature>
<evidence type="ECO:0000256" key="6">
    <source>
        <dbReference type="PROSITE-ProRule" id="PRU00089"/>
    </source>
</evidence>
<accession>A0A7F5R8L4</accession>
<dbReference type="PANTHER" id="PTHR13962">
    <property type="entry name" value="FORKHEAD BOX PROTEIN N3-LIKE PROTEIN-RELATED"/>
    <property type="match status" value="1"/>
</dbReference>
<dbReference type="CDD" id="cd00059">
    <property type="entry name" value="FH_FOX"/>
    <property type="match status" value="1"/>
</dbReference>
<dbReference type="InterPro" id="IPR036388">
    <property type="entry name" value="WH-like_DNA-bd_sf"/>
</dbReference>
<dbReference type="PRINTS" id="PR00053">
    <property type="entry name" value="FORKHEAD"/>
</dbReference>
<name>A0A7F5R8L4_AGRPL</name>
<proteinExistence type="predicted"/>
<keyword evidence="9" id="KW-1185">Reference proteome</keyword>
<dbReference type="Gene3D" id="1.10.10.10">
    <property type="entry name" value="Winged helix-like DNA-binding domain superfamily/Winged helix DNA-binding domain"/>
    <property type="match status" value="1"/>
</dbReference>
<dbReference type="InterPro" id="IPR036390">
    <property type="entry name" value="WH_DNA-bd_sf"/>
</dbReference>
<evidence type="ECO:0000256" key="1">
    <source>
        <dbReference type="ARBA" id="ARBA00004123"/>
    </source>
</evidence>
<keyword evidence="5 6" id="KW-0539">Nucleus</keyword>
<evidence type="ECO:0000313" key="9">
    <source>
        <dbReference type="Proteomes" id="UP000192223"/>
    </source>
</evidence>
<dbReference type="Proteomes" id="UP000192223">
    <property type="component" value="Unplaced"/>
</dbReference>
<dbReference type="InParanoid" id="A0A7F5R8L4"/>
<dbReference type="GO" id="GO:0003700">
    <property type="term" value="F:DNA-binding transcription factor activity"/>
    <property type="evidence" value="ECO:0007669"/>
    <property type="project" value="InterPro"/>
</dbReference>
<gene>
    <name evidence="10" type="primary">LOC108741105</name>
</gene>
<dbReference type="KEGG" id="apln:108741105"/>
<dbReference type="InterPro" id="IPR047119">
    <property type="entry name" value="FOXN2/3-like"/>
</dbReference>
<dbReference type="PROSITE" id="PS00658">
    <property type="entry name" value="FORK_HEAD_2"/>
    <property type="match status" value="1"/>
</dbReference>
<evidence type="ECO:0000256" key="4">
    <source>
        <dbReference type="ARBA" id="ARBA00023163"/>
    </source>
</evidence>
<dbReference type="SUPFAM" id="SSF46785">
    <property type="entry name" value="Winged helix' DNA-binding domain"/>
    <property type="match status" value="1"/>
</dbReference>
<dbReference type="InterPro" id="IPR001766">
    <property type="entry name" value="Fork_head_dom"/>
</dbReference>
<protein>
    <submittedName>
        <fullName evidence="10">Forkhead transcription factor HCM1-like</fullName>
    </submittedName>
</protein>
<dbReference type="RefSeq" id="XP_025832312.1">
    <property type="nucleotide sequence ID" value="XM_025976527.1"/>
</dbReference>
<dbReference type="InterPro" id="IPR030456">
    <property type="entry name" value="TF_fork_head_CS_2"/>
</dbReference>